<dbReference type="InterPro" id="IPR013149">
    <property type="entry name" value="ADH-like_C"/>
</dbReference>
<feature type="domain" description="Enoyl reductase (ER)" evidence="7">
    <location>
        <begin position="7"/>
        <end position="342"/>
    </location>
</feature>
<accession>A0A285TW80</accession>
<dbReference type="InterPro" id="IPR020843">
    <property type="entry name" value="ER"/>
</dbReference>
<dbReference type="InterPro" id="IPR036291">
    <property type="entry name" value="NAD(P)-bd_dom_sf"/>
</dbReference>
<dbReference type="InterPro" id="IPR011032">
    <property type="entry name" value="GroES-like_sf"/>
</dbReference>
<dbReference type="RefSeq" id="WP_097053158.1">
    <property type="nucleotide sequence ID" value="NZ_OBMM01000006.1"/>
</dbReference>
<evidence type="ECO:0000256" key="3">
    <source>
        <dbReference type="ARBA" id="ARBA00022723"/>
    </source>
</evidence>
<protein>
    <submittedName>
        <fullName evidence="8">L-idonate 5-dehydrogenase</fullName>
    </submittedName>
</protein>
<keyword evidence="3 6" id="KW-0479">Metal-binding</keyword>
<evidence type="ECO:0000313" key="9">
    <source>
        <dbReference type="Proteomes" id="UP000219068"/>
    </source>
</evidence>
<keyword evidence="5" id="KW-0560">Oxidoreductase</keyword>
<dbReference type="EMBL" id="OBMM01000006">
    <property type="protein sequence ID" value="SOC28481.1"/>
    <property type="molecule type" value="Genomic_DNA"/>
</dbReference>
<proteinExistence type="inferred from homology"/>
<dbReference type="SMART" id="SM00829">
    <property type="entry name" value="PKS_ER"/>
    <property type="match status" value="1"/>
</dbReference>
<dbReference type="SUPFAM" id="SSF50129">
    <property type="entry name" value="GroES-like"/>
    <property type="match status" value="1"/>
</dbReference>
<dbReference type="PROSITE" id="PS00059">
    <property type="entry name" value="ADH_ZINC"/>
    <property type="match status" value="1"/>
</dbReference>
<dbReference type="AlphaFoldDB" id="A0A285TW80"/>
<organism evidence="8 9">
    <name type="scientific">Thalassospira xiamenensis</name>
    <dbReference type="NCBI Taxonomy" id="220697"/>
    <lineage>
        <taxon>Bacteria</taxon>
        <taxon>Pseudomonadati</taxon>
        <taxon>Pseudomonadota</taxon>
        <taxon>Alphaproteobacteria</taxon>
        <taxon>Rhodospirillales</taxon>
        <taxon>Thalassospiraceae</taxon>
        <taxon>Thalassospira</taxon>
    </lineage>
</organism>
<evidence type="ECO:0000256" key="2">
    <source>
        <dbReference type="ARBA" id="ARBA00008072"/>
    </source>
</evidence>
<evidence type="ECO:0000313" key="8">
    <source>
        <dbReference type="EMBL" id="SOC28481.1"/>
    </source>
</evidence>
<dbReference type="PANTHER" id="PTHR43161:SF9">
    <property type="entry name" value="SORBITOL DEHYDROGENASE"/>
    <property type="match status" value="1"/>
</dbReference>
<sequence>MYSVVIHSPHDLRVDQIDQPGAPEPGTITVQIDKGGICGSDLHYYHNGGFGTVKIREPMILGHEVAGTIIAVGKNVTGLALNDKVAVNPSMPCNQCQYCRANMRNQCTDMRFFGSAMRFPHQQGLFRQQINLPAEQLVKLSADINMEHAACSEPLAVCLHAVRQAGALSGKKVLVSGCGPIGCLTILAAAHSGAHWITATDLSKAALDVASQAGANSCIDVARNADAFKTLGMNKGTQDVVFECSGSPQALANAFDAVKPGGTIITVGLGGNGELPLSLAVTKEVRMIGSFRFDAEFAQAAELIDRKVIDVSPIISSVLPFRDAKTAFDLASDRSQSMKVQLDFG</sequence>
<gene>
    <name evidence="8" type="ORF">SAMN05428964_106286</name>
</gene>
<dbReference type="CDD" id="cd08232">
    <property type="entry name" value="idonate-5-DH"/>
    <property type="match status" value="1"/>
</dbReference>
<dbReference type="Proteomes" id="UP000219068">
    <property type="component" value="Unassembled WGS sequence"/>
</dbReference>
<dbReference type="GO" id="GO:0008270">
    <property type="term" value="F:zinc ion binding"/>
    <property type="evidence" value="ECO:0007669"/>
    <property type="project" value="InterPro"/>
</dbReference>
<name>A0A285TW80_9PROT</name>
<dbReference type="GO" id="GO:0016616">
    <property type="term" value="F:oxidoreductase activity, acting on the CH-OH group of donors, NAD or NADP as acceptor"/>
    <property type="evidence" value="ECO:0007669"/>
    <property type="project" value="UniProtKB-ARBA"/>
</dbReference>
<evidence type="ECO:0000256" key="5">
    <source>
        <dbReference type="ARBA" id="ARBA00023002"/>
    </source>
</evidence>
<dbReference type="Gene3D" id="3.90.180.10">
    <property type="entry name" value="Medium-chain alcohol dehydrogenases, catalytic domain"/>
    <property type="match status" value="1"/>
</dbReference>
<dbReference type="Gene3D" id="3.40.50.720">
    <property type="entry name" value="NAD(P)-binding Rossmann-like Domain"/>
    <property type="match status" value="1"/>
</dbReference>
<dbReference type="Pfam" id="PF00107">
    <property type="entry name" value="ADH_zinc_N"/>
    <property type="match status" value="1"/>
</dbReference>
<comment type="cofactor">
    <cofactor evidence="1 6">
        <name>Zn(2+)</name>
        <dbReference type="ChEBI" id="CHEBI:29105"/>
    </cofactor>
</comment>
<dbReference type="SUPFAM" id="SSF51735">
    <property type="entry name" value="NAD(P)-binding Rossmann-fold domains"/>
    <property type="match status" value="1"/>
</dbReference>
<dbReference type="Pfam" id="PF08240">
    <property type="entry name" value="ADH_N"/>
    <property type="match status" value="1"/>
</dbReference>
<comment type="similarity">
    <text evidence="2 6">Belongs to the zinc-containing alcohol dehydrogenase family.</text>
</comment>
<dbReference type="PANTHER" id="PTHR43161">
    <property type="entry name" value="SORBITOL DEHYDROGENASE"/>
    <property type="match status" value="1"/>
</dbReference>
<dbReference type="InterPro" id="IPR013154">
    <property type="entry name" value="ADH-like_N"/>
</dbReference>
<evidence type="ECO:0000259" key="7">
    <source>
        <dbReference type="SMART" id="SM00829"/>
    </source>
</evidence>
<reference evidence="8 9" key="1">
    <citation type="submission" date="2017-08" db="EMBL/GenBank/DDBJ databases">
        <authorList>
            <person name="de Groot N.N."/>
        </authorList>
    </citation>
    <scope>NUCLEOTIDE SEQUENCE [LARGE SCALE GENOMIC DNA]</scope>
    <source>
        <strain evidence="8 9">USBA 78</strain>
    </source>
</reference>
<dbReference type="InterPro" id="IPR002328">
    <property type="entry name" value="ADH_Zn_CS"/>
</dbReference>
<evidence type="ECO:0000256" key="4">
    <source>
        <dbReference type="ARBA" id="ARBA00022833"/>
    </source>
</evidence>
<evidence type="ECO:0000256" key="6">
    <source>
        <dbReference type="RuleBase" id="RU361277"/>
    </source>
</evidence>
<evidence type="ECO:0000256" key="1">
    <source>
        <dbReference type="ARBA" id="ARBA00001947"/>
    </source>
</evidence>
<keyword evidence="4 6" id="KW-0862">Zinc</keyword>